<dbReference type="PANTHER" id="PTHR43434:SF1">
    <property type="entry name" value="PHOSPHOGLYCOLATE PHOSPHATASE"/>
    <property type="match status" value="1"/>
</dbReference>
<dbReference type="SFLD" id="SFLDG01135">
    <property type="entry name" value="C1.5.6:_HAD__Beta-PGM__Phospha"/>
    <property type="match status" value="1"/>
</dbReference>
<feature type="non-terminal residue" evidence="1">
    <location>
        <position position="224"/>
    </location>
</feature>
<keyword evidence="1" id="KW-0378">Hydrolase</keyword>
<dbReference type="PANTHER" id="PTHR43434">
    <property type="entry name" value="PHOSPHOGLYCOLATE PHOSPHATASE"/>
    <property type="match status" value="1"/>
</dbReference>
<organism evidence="1 2">
    <name type="scientific">Flavonifractor plautii ATCC 29863</name>
    <dbReference type="NCBI Taxonomy" id="411475"/>
    <lineage>
        <taxon>Bacteria</taxon>
        <taxon>Bacillati</taxon>
        <taxon>Bacillota</taxon>
        <taxon>Clostridia</taxon>
        <taxon>Eubacteriales</taxon>
        <taxon>Oscillospiraceae</taxon>
        <taxon>Flavonifractor</taxon>
    </lineage>
</organism>
<dbReference type="InterPro" id="IPR036412">
    <property type="entry name" value="HAD-like_sf"/>
</dbReference>
<proteinExistence type="predicted"/>
<accession>G9YL94</accession>
<dbReference type="SFLD" id="SFLDG01129">
    <property type="entry name" value="C1.5:_HAD__Beta-PGM__Phosphata"/>
    <property type="match status" value="1"/>
</dbReference>
<comment type="caution">
    <text evidence="1">The sequence shown here is derived from an EMBL/GenBank/DDBJ whole genome shotgun (WGS) entry which is preliminary data.</text>
</comment>
<dbReference type="Gene3D" id="3.40.50.1000">
    <property type="entry name" value="HAD superfamily/HAD-like"/>
    <property type="match status" value="1"/>
</dbReference>
<dbReference type="InterPro" id="IPR050155">
    <property type="entry name" value="HAD-like_hydrolase_sf"/>
</dbReference>
<dbReference type="HOGENOM" id="CLU_045011_19_3_9"/>
<protein>
    <submittedName>
        <fullName evidence="1">HAD hydrolase, family IA, variant 3</fullName>
    </submittedName>
</protein>
<reference evidence="1 2" key="1">
    <citation type="submission" date="2011-08" db="EMBL/GenBank/DDBJ databases">
        <authorList>
            <person name="Weinstock G."/>
            <person name="Sodergren E."/>
            <person name="Clifton S."/>
            <person name="Fulton L."/>
            <person name="Fulton B."/>
            <person name="Courtney L."/>
            <person name="Fronick C."/>
            <person name="Harrison M."/>
            <person name="Strong C."/>
            <person name="Farmer C."/>
            <person name="Delahaunty K."/>
            <person name="Markovic C."/>
            <person name="Hall O."/>
            <person name="Minx P."/>
            <person name="Tomlinson C."/>
            <person name="Mitreva M."/>
            <person name="Hou S."/>
            <person name="Chen J."/>
            <person name="Wollam A."/>
            <person name="Pepin K.H."/>
            <person name="Johnson M."/>
            <person name="Bhonagiri V."/>
            <person name="Zhang X."/>
            <person name="Suruliraj S."/>
            <person name="Warren W."/>
            <person name="Chinwalla A."/>
            <person name="Mardis E.R."/>
            <person name="Wilson R.K."/>
        </authorList>
    </citation>
    <scope>NUCLEOTIDE SEQUENCE [LARGE SCALE GENOMIC DNA]</scope>
    <source>
        <strain evidence="1 2">ATCC 29863</strain>
    </source>
</reference>
<dbReference type="EMBL" id="AGCK01000023">
    <property type="protein sequence ID" value="EHM54879.1"/>
    <property type="molecule type" value="Genomic_DNA"/>
</dbReference>
<dbReference type="InterPro" id="IPR023198">
    <property type="entry name" value="PGP-like_dom2"/>
</dbReference>
<dbReference type="Gene3D" id="1.10.150.240">
    <property type="entry name" value="Putative phosphatase, domain 2"/>
    <property type="match status" value="1"/>
</dbReference>
<dbReference type="PRINTS" id="PR00413">
    <property type="entry name" value="HADHALOGNASE"/>
</dbReference>
<dbReference type="Proteomes" id="UP000004459">
    <property type="component" value="Unassembled WGS sequence"/>
</dbReference>
<name>G9YL94_FLAPL</name>
<dbReference type="AlphaFoldDB" id="G9YL94"/>
<dbReference type="SFLD" id="SFLDS00003">
    <property type="entry name" value="Haloacid_Dehalogenase"/>
    <property type="match status" value="1"/>
</dbReference>
<dbReference type="InterPro" id="IPR006439">
    <property type="entry name" value="HAD-SF_hydro_IA"/>
</dbReference>
<gene>
    <name evidence="1" type="ORF">HMPREF0372_00257</name>
</gene>
<dbReference type="GO" id="GO:0008967">
    <property type="term" value="F:phosphoglycolate phosphatase activity"/>
    <property type="evidence" value="ECO:0007669"/>
    <property type="project" value="TreeGrafter"/>
</dbReference>
<dbReference type="InterPro" id="IPR041492">
    <property type="entry name" value="HAD_2"/>
</dbReference>
<sequence length="224" mass="24386">MNFKAVFFDFDYTLADGTEAIVAGFRYAFGRMGLPEPTEEAIRPTIGMVLEDEFTFLSGEADPARRAEFRQLYTEKAGPMHVSVTRLFPGALELLTALKRRGIPTGIVSTKKTATIRDVAEARGITPLLSSILGGDQVSAPKPDPEGLLASLTALGLEPHEVLFCGDTVIDGEAARRAGTHFCAVLNGTTTFEEFQTRRIPCDHVAGDLWDLKQWLGLNRLTAA</sequence>
<dbReference type="Pfam" id="PF13419">
    <property type="entry name" value="HAD_2"/>
    <property type="match status" value="1"/>
</dbReference>
<dbReference type="SUPFAM" id="SSF56784">
    <property type="entry name" value="HAD-like"/>
    <property type="match status" value="1"/>
</dbReference>
<dbReference type="RefSeq" id="WP_007488199.1">
    <property type="nucleotide sequence ID" value="NZ_JH417638.1"/>
</dbReference>
<evidence type="ECO:0000313" key="2">
    <source>
        <dbReference type="Proteomes" id="UP000004459"/>
    </source>
</evidence>
<dbReference type="GO" id="GO:0006281">
    <property type="term" value="P:DNA repair"/>
    <property type="evidence" value="ECO:0007669"/>
    <property type="project" value="TreeGrafter"/>
</dbReference>
<dbReference type="STRING" id="292800.A4U99_14680"/>
<dbReference type="InterPro" id="IPR023214">
    <property type="entry name" value="HAD_sf"/>
</dbReference>
<evidence type="ECO:0000313" key="1">
    <source>
        <dbReference type="EMBL" id="EHM54879.1"/>
    </source>
</evidence>
<dbReference type="NCBIfam" id="TIGR01549">
    <property type="entry name" value="HAD-SF-IA-v1"/>
    <property type="match status" value="1"/>
</dbReference>